<sequence>MGQRSRAEADSAGFTLIEVILAMVITLIVMGALMGTIVGALKTVVQARERQTATALATEVLERLRALPYDTVTTGSGSAPADPYVSAGYLQTSLLETGAPNEALVVNAWSPGPYDDPSDPSDNNPRTVGNVSYTVRTYVTHPPSGPGFNLTAVVEWTSNVFPGGKTVSQRTTTYSPPNGCLTTSNHPFAAPCQAYLQANAGSAGAGYVTVGPIIGATLEGFSGSGLDIALPSFRSAVTVEQTVTGGANVATTSAGISTTPTRAGGAVAEASVDSDPSSVAYQDSGVLTTSGHSSATQSLAGPAGALAVRPSTSDSGTVRSAVMSKNCVSPTGSTLITGPTNAERACSTSAISSGSGAALTYTTPAGGVAAIVEVGAPSSPSRAVGAHLASANSGFCSNASTGVGCAVAAAQRATGAVVVGSPTGATGVPGSFTGLVKVDASTETAKAEEGIGATAPTWTRTGRAYVWNGTGYTTLNLNGPGTPPAPGGWPIAPVTLTYGAYQVHYEGEVMVRVPTAARSSRSATTPCVNESCTSTVDGSSSVRVSLRVTISTGGAPVGSFATEVDLGGLTASAGYRTVTDAP</sequence>
<evidence type="ECO:0000313" key="10">
    <source>
        <dbReference type="EMBL" id="GEN78850.1"/>
    </source>
</evidence>
<dbReference type="GO" id="GO:0015628">
    <property type="term" value="P:protein secretion by the type II secretion system"/>
    <property type="evidence" value="ECO:0007669"/>
    <property type="project" value="InterPro"/>
</dbReference>
<feature type="transmembrane region" description="Helical" evidence="9">
    <location>
        <begin position="12"/>
        <end position="41"/>
    </location>
</feature>
<evidence type="ECO:0000256" key="5">
    <source>
        <dbReference type="ARBA" id="ARBA00022519"/>
    </source>
</evidence>
<dbReference type="PANTHER" id="PTHR38779">
    <property type="entry name" value="TYPE II SECRETION SYSTEM PROTEIN I-RELATED"/>
    <property type="match status" value="1"/>
</dbReference>
<reference evidence="10 11" key="1">
    <citation type="submission" date="2019-07" db="EMBL/GenBank/DDBJ databases">
        <title>Whole genome shotgun sequence of Actinotalea fermentans NBRC 105374.</title>
        <authorList>
            <person name="Hosoyama A."/>
            <person name="Uohara A."/>
            <person name="Ohji S."/>
            <person name="Ichikawa N."/>
        </authorList>
    </citation>
    <scope>NUCLEOTIDE SEQUENCE [LARGE SCALE GENOMIC DNA]</scope>
    <source>
        <strain evidence="10 11">NBRC 105374</strain>
    </source>
</reference>
<evidence type="ECO:0000256" key="1">
    <source>
        <dbReference type="ARBA" id="ARBA00004377"/>
    </source>
</evidence>
<keyword evidence="5" id="KW-0997">Cell inner membrane</keyword>
<proteinExistence type="inferred from homology"/>
<evidence type="ECO:0000256" key="9">
    <source>
        <dbReference type="SAM" id="Phobius"/>
    </source>
</evidence>
<dbReference type="PANTHER" id="PTHR38779:SF2">
    <property type="entry name" value="TYPE II SECRETION SYSTEM PROTEIN I-RELATED"/>
    <property type="match status" value="1"/>
</dbReference>
<dbReference type="Pfam" id="PF07963">
    <property type="entry name" value="N_methyl"/>
    <property type="match status" value="1"/>
</dbReference>
<accession>A0A511YUI0</accession>
<dbReference type="PROSITE" id="PS00409">
    <property type="entry name" value="PROKAR_NTER_METHYL"/>
    <property type="match status" value="1"/>
</dbReference>
<evidence type="ECO:0008006" key="12">
    <source>
        <dbReference type="Google" id="ProtNLM"/>
    </source>
</evidence>
<keyword evidence="11" id="KW-1185">Reference proteome</keyword>
<evidence type="ECO:0000313" key="11">
    <source>
        <dbReference type="Proteomes" id="UP000321484"/>
    </source>
</evidence>
<keyword evidence="3" id="KW-1003">Cell membrane</keyword>
<gene>
    <name evidence="10" type="ORF">AFE02nite_05840</name>
</gene>
<evidence type="ECO:0000256" key="4">
    <source>
        <dbReference type="ARBA" id="ARBA00022481"/>
    </source>
</evidence>
<protein>
    <recommendedName>
        <fullName evidence="12">Prepilin-type N-terminal cleavage/methylation domain-containing protein</fullName>
    </recommendedName>
</protein>
<evidence type="ECO:0000256" key="2">
    <source>
        <dbReference type="ARBA" id="ARBA00008358"/>
    </source>
</evidence>
<comment type="similarity">
    <text evidence="2">Belongs to the GSP I family.</text>
</comment>
<dbReference type="Proteomes" id="UP000321484">
    <property type="component" value="Unassembled WGS sequence"/>
</dbReference>
<name>A0A511YUI0_9CELL</name>
<dbReference type="EMBL" id="BJYK01000001">
    <property type="protein sequence ID" value="GEN78850.1"/>
    <property type="molecule type" value="Genomic_DNA"/>
</dbReference>
<keyword evidence="4" id="KW-0488">Methylation</keyword>
<organism evidence="10 11">
    <name type="scientific">Actinotalea fermentans</name>
    <dbReference type="NCBI Taxonomy" id="43671"/>
    <lineage>
        <taxon>Bacteria</taxon>
        <taxon>Bacillati</taxon>
        <taxon>Actinomycetota</taxon>
        <taxon>Actinomycetes</taxon>
        <taxon>Micrococcales</taxon>
        <taxon>Cellulomonadaceae</taxon>
        <taxon>Actinotalea</taxon>
    </lineage>
</organism>
<dbReference type="InterPro" id="IPR012902">
    <property type="entry name" value="N_methyl_site"/>
</dbReference>
<keyword evidence="6 9" id="KW-0812">Transmembrane</keyword>
<evidence type="ECO:0000256" key="3">
    <source>
        <dbReference type="ARBA" id="ARBA00022475"/>
    </source>
</evidence>
<comment type="subcellular location">
    <subcellularLocation>
        <location evidence="1">Cell inner membrane</location>
        <topology evidence="1">Single-pass membrane protein</topology>
    </subcellularLocation>
</comment>
<keyword evidence="8 9" id="KW-0472">Membrane</keyword>
<evidence type="ECO:0000256" key="7">
    <source>
        <dbReference type="ARBA" id="ARBA00022989"/>
    </source>
</evidence>
<dbReference type="InterPro" id="IPR010052">
    <property type="entry name" value="T2SS_protein-GspI"/>
</dbReference>
<evidence type="ECO:0000256" key="8">
    <source>
        <dbReference type="ARBA" id="ARBA00023136"/>
    </source>
</evidence>
<dbReference type="GO" id="GO:0015627">
    <property type="term" value="C:type II protein secretion system complex"/>
    <property type="evidence" value="ECO:0007669"/>
    <property type="project" value="InterPro"/>
</dbReference>
<dbReference type="AlphaFoldDB" id="A0A511YUI0"/>
<comment type="caution">
    <text evidence="10">The sequence shown here is derived from an EMBL/GenBank/DDBJ whole genome shotgun (WGS) entry which is preliminary data.</text>
</comment>
<dbReference type="OrthoDB" id="4818499at2"/>
<dbReference type="RefSeq" id="WP_034244928.1">
    <property type="nucleotide sequence ID" value="NZ_BJYK01000001.1"/>
</dbReference>
<keyword evidence="7 9" id="KW-1133">Transmembrane helix</keyword>
<evidence type="ECO:0000256" key="6">
    <source>
        <dbReference type="ARBA" id="ARBA00022692"/>
    </source>
</evidence>
<dbReference type="GO" id="GO:0005886">
    <property type="term" value="C:plasma membrane"/>
    <property type="evidence" value="ECO:0007669"/>
    <property type="project" value="UniProtKB-SubCell"/>
</dbReference>